<accession>A0A1G5WQJ7</accession>
<protein>
    <recommendedName>
        <fullName evidence="10">L-threonylcarbamoyladenylate synthase</fullName>
        <ecNumber evidence="3">2.7.7.87</ecNumber>
    </recommendedName>
    <alternativeName>
        <fullName evidence="10">L-threonylcarbamoyladenylate synthase</fullName>
    </alternativeName>
</protein>
<comment type="catalytic activity">
    <reaction evidence="11">
        <text>L-threonine + hydrogencarbonate + ATP = L-threonylcarbamoyladenylate + diphosphate + H2O</text>
        <dbReference type="Rhea" id="RHEA:36407"/>
        <dbReference type="ChEBI" id="CHEBI:15377"/>
        <dbReference type="ChEBI" id="CHEBI:17544"/>
        <dbReference type="ChEBI" id="CHEBI:30616"/>
        <dbReference type="ChEBI" id="CHEBI:33019"/>
        <dbReference type="ChEBI" id="CHEBI:57926"/>
        <dbReference type="ChEBI" id="CHEBI:73682"/>
        <dbReference type="EC" id="2.7.7.87"/>
    </reaction>
</comment>
<comment type="similarity">
    <text evidence="2">Belongs to the SUA5 family.</text>
</comment>
<evidence type="ECO:0000256" key="2">
    <source>
        <dbReference type="ARBA" id="ARBA00007663"/>
    </source>
</evidence>
<evidence type="ECO:0000256" key="3">
    <source>
        <dbReference type="ARBA" id="ARBA00012584"/>
    </source>
</evidence>
<keyword evidence="5" id="KW-0808">Transferase</keyword>
<dbReference type="PROSITE" id="PS51163">
    <property type="entry name" value="YRDC"/>
    <property type="match status" value="1"/>
</dbReference>
<evidence type="ECO:0000256" key="11">
    <source>
        <dbReference type="ARBA" id="ARBA00048366"/>
    </source>
</evidence>
<evidence type="ECO:0000256" key="1">
    <source>
        <dbReference type="ARBA" id="ARBA00004496"/>
    </source>
</evidence>
<evidence type="ECO:0000259" key="12">
    <source>
        <dbReference type="PROSITE" id="PS51163"/>
    </source>
</evidence>
<sequence>MKILKTDNDAPDYKVIDEALDTLASGGVVIYPTDTVYGLGANIFNNKAVRRVFKIKQRNLLKPVSILVHDTDSIQLVSKISIYQKKVLDTYLPGPYTFILNKSPIVPRVVTSGLDHVGVRVPENEIACSLARLFPITTTSANLSDYAVMSTPEEILDQLECDVDLVIDVGPLDSKGASTIVDLTKPQPTFIRR</sequence>
<dbReference type="STRING" id="230361.sm9_0363"/>
<dbReference type="GO" id="GO:0000049">
    <property type="term" value="F:tRNA binding"/>
    <property type="evidence" value="ECO:0007669"/>
    <property type="project" value="TreeGrafter"/>
</dbReference>
<evidence type="ECO:0000256" key="4">
    <source>
        <dbReference type="ARBA" id="ARBA00022490"/>
    </source>
</evidence>
<dbReference type="RefSeq" id="WP_149732065.1">
    <property type="nucleotide sequence ID" value="NZ_FMXB01000011.1"/>
</dbReference>
<keyword evidence="6" id="KW-0819">tRNA processing</keyword>
<dbReference type="Proteomes" id="UP000323439">
    <property type="component" value="Unassembled WGS sequence"/>
</dbReference>
<evidence type="ECO:0000256" key="6">
    <source>
        <dbReference type="ARBA" id="ARBA00022694"/>
    </source>
</evidence>
<dbReference type="AlphaFoldDB" id="A0A1G5WQJ7"/>
<reference evidence="13 14" key="1">
    <citation type="submission" date="2016-10" db="EMBL/GenBank/DDBJ databases">
        <authorList>
            <person name="Varghese N."/>
            <person name="Submissions S."/>
        </authorList>
    </citation>
    <scope>NUCLEOTIDE SEQUENCE [LARGE SCALE GENOMIC DNA]</scope>
    <source>
        <strain evidence="13 14">DSM 16643</strain>
    </source>
</reference>
<name>A0A1G5WQJ7_9EURY</name>
<comment type="subcellular location">
    <subcellularLocation>
        <location evidence="1">Cytoplasm</location>
    </subcellularLocation>
</comment>
<dbReference type="GO" id="GO:0061710">
    <property type="term" value="F:L-threonylcarbamoyladenylate synthase"/>
    <property type="evidence" value="ECO:0007669"/>
    <property type="project" value="UniProtKB-EC"/>
</dbReference>
<dbReference type="GO" id="GO:0008033">
    <property type="term" value="P:tRNA processing"/>
    <property type="evidence" value="ECO:0007669"/>
    <property type="project" value="UniProtKB-KW"/>
</dbReference>
<feature type="domain" description="YrdC-like" evidence="12">
    <location>
        <begin position="13"/>
        <end position="193"/>
    </location>
</feature>
<dbReference type="InterPro" id="IPR050156">
    <property type="entry name" value="TC-AMP_synthase_SUA5"/>
</dbReference>
<keyword evidence="9" id="KW-0067">ATP-binding</keyword>
<evidence type="ECO:0000256" key="7">
    <source>
        <dbReference type="ARBA" id="ARBA00022695"/>
    </source>
</evidence>
<dbReference type="OrthoDB" id="39992at2157"/>
<evidence type="ECO:0000256" key="9">
    <source>
        <dbReference type="ARBA" id="ARBA00022840"/>
    </source>
</evidence>
<dbReference type="InterPro" id="IPR017945">
    <property type="entry name" value="DHBP_synth_RibB-like_a/b_dom"/>
</dbReference>
<gene>
    <name evidence="13" type="ORF">SAMN02910315_01531</name>
</gene>
<evidence type="ECO:0000256" key="5">
    <source>
        <dbReference type="ARBA" id="ARBA00022679"/>
    </source>
</evidence>
<keyword evidence="14" id="KW-1185">Reference proteome</keyword>
<dbReference type="EMBL" id="FMXB01000011">
    <property type="protein sequence ID" value="SDA59545.1"/>
    <property type="molecule type" value="Genomic_DNA"/>
</dbReference>
<dbReference type="GO" id="GO:0005524">
    <property type="term" value="F:ATP binding"/>
    <property type="evidence" value="ECO:0007669"/>
    <property type="project" value="UniProtKB-KW"/>
</dbReference>
<dbReference type="PANTHER" id="PTHR17490:SF16">
    <property type="entry name" value="THREONYLCARBAMOYL-AMP SYNTHASE"/>
    <property type="match status" value="1"/>
</dbReference>
<proteinExistence type="inferred from homology"/>
<dbReference type="InterPro" id="IPR006070">
    <property type="entry name" value="Sua5-like_dom"/>
</dbReference>
<dbReference type="PANTHER" id="PTHR17490">
    <property type="entry name" value="SUA5"/>
    <property type="match status" value="1"/>
</dbReference>
<dbReference type="SUPFAM" id="SSF55821">
    <property type="entry name" value="YrdC/RibB"/>
    <property type="match status" value="1"/>
</dbReference>
<dbReference type="Gene3D" id="3.90.870.10">
    <property type="entry name" value="DHBP synthase"/>
    <property type="match status" value="1"/>
</dbReference>
<evidence type="ECO:0000256" key="8">
    <source>
        <dbReference type="ARBA" id="ARBA00022741"/>
    </source>
</evidence>
<dbReference type="Pfam" id="PF01300">
    <property type="entry name" value="Sua5_yciO_yrdC"/>
    <property type="match status" value="1"/>
</dbReference>
<dbReference type="GO" id="GO:0005737">
    <property type="term" value="C:cytoplasm"/>
    <property type="evidence" value="ECO:0007669"/>
    <property type="project" value="UniProtKB-SubCell"/>
</dbReference>
<evidence type="ECO:0000256" key="10">
    <source>
        <dbReference type="ARBA" id="ARBA00029774"/>
    </source>
</evidence>
<organism evidence="13 14">
    <name type="scientific">Methanobrevibacter millerae</name>
    <dbReference type="NCBI Taxonomy" id="230361"/>
    <lineage>
        <taxon>Archaea</taxon>
        <taxon>Methanobacteriati</taxon>
        <taxon>Methanobacteriota</taxon>
        <taxon>Methanomada group</taxon>
        <taxon>Methanobacteria</taxon>
        <taxon>Methanobacteriales</taxon>
        <taxon>Methanobacteriaceae</taxon>
        <taxon>Methanobrevibacter</taxon>
    </lineage>
</organism>
<evidence type="ECO:0000313" key="14">
    <source>
        <dbReference type="Proteomes" id="UP000323439"/>
    </source>
</evidence>
<keyword evidence="7" id="KW-0548">Nucleotidyltransferase</keyword>
<dbReference type="GO" id="GO:0003725">
    <property type="term" value="F:double-stranded RNA binding"/>
    <property type="evidence" value="ECO:0007669"/>
    <property type="project" value="InterPro"/>
</dbReference>
<dbReference type="NCBIfam" id="TIGR00057">
    <property type="entry name" value="L-threonylcarbamoyladenylate synthase"/>
    <property type="match status" value="1"/>
</dbReference>
<dbReference type="GO" id="GO:0006450">
    <property type="term" value="P:regulation of translational fidelity"/>
    <property type="evidence" value="ECO:0007669"/>
    <property type="project" value="TreeGrafter"/>
</dbReference>
<dbReference type="EC" id="2.7.7.87" evidence="3"/>
<evidence type="ECO:0000313" key="13">
    <source>
        <dbReference type="EMBL" id="SDA59545.1"/>
    </source>
</evidence>
<keyword evidence="4" id="KW-0963">Cytoplasm</keyword>
<keyword evidence="8" id="KW-0547">Nucleotide-binding</keyword>